<keyword evidence="2" id="KW-1185">Reference proteome</keyword>
<evidence type="ECO:0000313" key="1">
    <source>
        <dbReference type="EMBL" id="KAK9163814.1"/>
    </source>
</evidence>
<organism evidence="1 2">
    <name type="scientific">Stephania yunnanensis</name>
    <dbReference type="NCBI Taxonomy" id="152371"/>
    <lineage>
        <taxon>Eukaryota</taxon>
        <taxon>Viridiplantae</taxon>
        <taxon>Streptophyta</taxon>
        <taxon>Embryophyta</taxon>
        <taxon>Tracheophyta</taxon>
        <taxon>Spermatophyta</taxon>
        <taxon>Magnoliopsida</taxon>
        <taxon>Ranunculales</taxon>
        <taxon>Menispermaceae</taxon>
        <taxon>Menispermoideae</taxon>
        <taxon>Cissampelideae</taxon>
        <taxon>Stephania</taxon>
    </lineage>
</organism>
<dbReference type="AlphaFoldDB" id="A0AAP0L7Q1"/>
<dbReference type="EMBL" id="JBBNAF010000002">
    <property type="protein sequence ID" value="KAK9163814.1"/>
    <property type="molecule type" value="Genomic_DNA"/>
</dbReference>
<comment type="caution">
    <text evidence="1">The sequence shown here is derived from an EMBL/GenBank/DDBJ whole genome shotgun (WGS) entry which is preliminary data.</text>
</comment>
<reference evidence="1 2" key="1">
    <citation type="submission" date="2024-01" db="EMBL/GenBank/DDBJ databases">
        <title>Genome assemblies of Stephania.</title>
        <authorList>
            <person name="Yang L."/>
        </authorList>
    </citation>
    <scope>NUCLEOTIDE SEQUENCE [LARGE SCALE GENOMIC DNA]</scope>
    <source>
        <strain evidence="1">YNDBR</strain>
        <tissue evidence="1">Leaf</tissue>
    </source>
</reference>
<sequence length="169" mass="18853">MGEREYNNEIPNGCLPEALKTLNSTVRTSVRSSASELSHSGGGPLCCISNAGAFVINHAQSPLRRCHVAGKRLVRLLAGTHERKTRLSKEINYLYRVRTRLLILEPLVKASLTQVITDWIYIITTYTRTFLAFNRGHTNRAFGLLGRRGLEEPLKMPIYRGPGLGPVSH</sequence>
<evidence type="ECO:0000313" key="2">
    <source>
        <dbReference type="Proteomes" id="UP001420932"/>
    </source>
</evidence>
<accession>A0AAP0L7Q1</accession>
<dbReference type="Proteomes" id="UP001420932">
    <property type="component" value="Unassembled WGS sequence"/>
</dbReference>
<name>A0AAP0L7Q1_9MAGN</name>
<gene>
    <name evidence="1" type="ORF">Syun_004716</name>
</gene>
<proteinExistence type="predicted"/>
<protein>
    <submittedName>
        <fullName evidence="1">Uncharacterized protein</fullName>
    </submittedName>
</protein>